<dbReference type="Gene3D" id="2.160.20.10">
    <property type="entry name" value="Single-stranded right-handed beta-helix, Pectin lyase-like"/>
    <property type="match status" value="2"/>
</dbReference>
<comment type="subcellular location">
    <subcellularLocation>
        <location evidence="1">Secreted</location>
        <location evidence="1">Cell wall</location>
    </subcellularLocation>
</comment>
<dbReference type="PANTHER" id="PTHR31375">
    <property type="match status" value="1"/>
</dbReference>
<comment type="similarity">
    <text evidence="2 9">Belongs to the glycosyl hydrolase 28 family.</text>
</comment>
<evidence type="ECO:0000256" key="8">
    <source>
        <dbReference type="PROSITE-ProRule" id="PRU10052"/>
    </source>
</evidence>
<evidence type="ECO:0000256" key="9">
    <source>
        <dbReference type="RuleBase" id="RU361169"/>
    </source>
</evidence>
<dbReference type="OrthoDB" id="187139at2759"/>
<evidence type="ECO:0000256" key="4">
    <source>
        <dbReference type="ARBA" id="ARBA00022525"/>
    </source>
</evidence>
<evidence type="ECO:0000256" key="6">
    <source>
        <dbReference type="ARBA" id="ARBA00023295"/>
    </source>
</evidence>
<dbReference type="InterPro" id="IPR011050">
    <property type="entry name" value="Pectin_lyase_fold/virulence"/>
</dbReference>
<feature type="active site" evidence="8">
    <location>
        <position position="177"/>
    </location>
</feature>
<dbReference type="EMBL" id="CABITT030000002">
    <property type="protein sequence ID" value="VVA93781.1"/>
    <property type="molecule type" value="Genomic_DNA"/>
</dbReference>
<keyword evidence="11" id="KW-1185">Reference proteome</keyword>
<dbReference type="GO" id="GO:0071555">
    <property type="term" value="P:cell wall organization"/>
    <property type="evidence" value="ECO:0007669"/>
    <property type="project" value="UniProtKB-KW"/>
</dbReference>
<organism evidence="10 11">
    <name type="scientific">Arabis nemorensis</name>
    <dbReference type="NCBI Taxonomy" id="586526"/>
    <lineage>
        <taxon>Eukaryota</taxon>
        <taxon>Viridiplantae</taxon>
        <taxon>Streptophyta</taxon>
        <taxon>Embryophyta</taxon>
        <taxon>Tracheophyta</taxon>
        <taxon>Spermatophyta</taxon>
        <taxon>Magnoliopsida</taxon>
        <taxon>eudicotyledons</taxon>
        <taxon>Gunneridae</taxon>
        <taxon>Pentapetalae</taxon>
        <taxon>rosids</taxon>
        <taxon>malvids</taxon>
        <taxon>Brassicales</taxon>
        <taxon>Brassicaceae</taxon>
        <taxon>Arabideae</taxon>
        <taxon>Arabis</taxon>
    </lineage>
</organism>
<dbReference type="Proteomes" id="UP000489600">
    <property type="component" value="Unassembled WGS sequence"/>
</dbReference>
<dbReference type="GO" id="GO:0005975">
    <property type="term" value="P:carbohydrate metabolic process"/>
    <property type="evidence" value="ECO:0007669"/>
    <property type="project" value="InterPro"/>
</dbReference>
<dbReference type="Pfam" id="PF00295">
    <property type="entry name" value="Glyco_hydro_28"/>
    <property type="match status" value="1"/>
</dbReference>
<accession>A0A565AWK1</accession>
<evidence type="ECO:0000256" key="5">
    <source>
        <dbReference type="ARBA" id="ARBA00022801"/>
    </source>
</evidence>
<dbReference type="GO" id="GO:0004650">
    <property type="term" value="F:polygalacturonase activity"/>
    <property type="evidence" value="ECO:0007669"/>
    <property type="project" value="InterPro"/>
</dbReference>
<evidence type="ECO:0000313" key="10">
    <source>
        <dbReference type="EMBL" id="VVA93781.1"/>
    </source>
</evidence>
<evidence type="ECO:0000256" key="1">
    <source>
        <dbReference type="ARBA" id="ARBA00004191"/>
    </source>
</evidence>
<keyword evidence="3" id="KW-0134">Cell wall</keyword>
<name>A0A565AWK1_9BRAS</name>
<keyword evidence="5 9" id="KW-0378">Hydrolase</keyword>
<comment type="caution">
    <text evidence="10">The sequence shown here is derived from an EMBL/GenBank/DDBJ whole genome shotgun (WGS) entry which is preliminary data.</text>
</comment>
<evidence type="ECO:0000313" key="11">
    <source>
        <dbReference type="Proteomes" id="UP000489600"/>
    </source>
</evidence>
<proteinExistence type="inferred from homology"/>
<dbReference type="SUPFAM" id="SSF51126">
    <property type="entry name" value="Pectin lyase-like"/>
    <property type="match status" value="1"/>
</dbReference>
<dbReference type="InterPro" id="IPR006626">
    <property type="entry name" value="PbH1"/>
</dbReference>
<dbReference type="PROSITE" id="PS00502">
    <property type="entry name" value="POLYGALACTURONASE"/>
    <property type="match status" value="1"/>
</dbReference>
<gene>
    <name evidence="10" type="ORF">ANE_LOCUS4226</name>
</gene>
<sequence length="294" mass="31283">MQISSGKTFKLQPLVFQGPCKSNAINFRLLGKISAPDKNEWAENKKEKWVTFKEVNNLIVYGSGIIEGSGPTWWKDVESERPTSLAFTSCDNLQLKSITSINSAKNHISISSCIGVTIFDVTLIAPDDSPNTDGINIAGSSQVNLFDSFIGTGDDCVAINGGCSGINITNVKCGPGHGLSVGSLGRNQVNEEVEHVYVKNCTFNGTQNGARIKTVPTSAVEVSNVKFIGFHGSAIKEKAIKLNCSEVKGCNGIVLEDINIIPAIEGKNLEVVCNNASGTVQHTTPPVSCLVAKP</sequence>
<keyword evidence="7" id="KW-0961">Cell wall biogenesis/degradation</keyword>
<dbReference type="AlphaFoldDB" id="A0A565AWK1"/>
<dbReference type="InterPro" id="IPR012334">
    <property type="entry name" value="Pectin_lyas_fold"/>
</dbReference>
<reference evidence="10" key="1">
    <citation type="submission" date="2019-07" db="EMBL/GenBank/DDBJ databases">
        <authorList>
            <person name="Dittberner H."/>
        </authorList>
    </citation>
    <scope>NUCLEOTIDE SEQUENCE [LARGE SCALE GENOMIC DNA]</scope>
</reference>
<protein>
    <submittedName>
        <fullName evidence="10">Uncharacterized protein</fullName>
    </submittedName>
</protein>
<evidence type="ECO:0000256" key="3">
    <source>
        <dbReference type="ARBA" id="ARBA00022512"/>
    </source>
</evidence>
<dbReference type="InterPro" id="IPR000743">
    <property type="entry name" value="Glyco_hydro_28"/>
</dbReference>
<keyword evidence="4" id="KW-0964">Secreted</keyword>
<evidence type="ECO:0000256" key="7">
    <source>
        <dbReference type="ARBA" id="ARBA00023316"/>
    </source>
</evidence>
<dbReference type="SMART" id="SM00710">
    <property type="entry name" value="PbH1"/>
    <property type="match status" value="5"/>
</dbReference>
<evidence type="ECO:0000256" key="2">
    <source>
        <dbReference type="ARBA" id="ARBA00008834"/>
    </source>
</evidence>
<keyword evidence="6 9" id="KW-0326">Glycosidase</keyword>